<evidence type="ECO:0000313" key="8">
    <source>
        <dbReference type="EMBL" id="CBY42395.1"/>
    </source>
</evidence>
<dbReference type="GO" id="GO:0001653">
    <property type="term" value="F:peptide receptor activity"/>
    <property type="evidence" value="ECO:0007669"/>
    <property type="project" value="TreeGrafter"/>
</dbReference>
<comment type="subcellular location">
    <subcellularLocation>
        <location evidence="1">Membrane</location>
    </subcellularLocation>
</comment>
<keyword evidence="2" id="KW-0812">Transmembrane</keyword>
<dbReference type="Proteomes" id="UP000011014">
    <property type="component" value="Unassembled WGS sequence"/>
</dbReference>
<evidence type="ECO:0000256" key="5">
    <source>
        <dbReference type="ARBA" id="ARBA00023136"/>
    </source>
</evidence>
<keyword evidence="5" id="KW-0472">Membrane</keyword>
<keyword evidence="6" id="KW-0456">Lyase</keyword>
<dbReference type="AlphaFoldDB" id="E4Z3W7"/>
<sequence length="70" mass="7743">MESSGANGKIQVTFEVKEILEPLGYTFKTRGLINIKGKGTMETFWLTGPRPAKRIINSTKIDMPSGDMPN</sequence>
<feature type="domain" description="Guanylate cyclase" evidence="7">
    <location>
        <begin position="1"/>
        <end position="48"/>
    </location>
</feature>
<reference evidence="8" key="1">
    <citation type="journal article" date="2010" name="Science">
        <title>Plasticity of animal genome architecture unmasked by rapid evolution of a pelagic tunicate.</title>
        <authorList>
            <person name="Denoeud F."/>
            <person name="Henriet S."/>
            <person name="Mungpakdee S."/>
            <person name="Aury J.M."/>
            <person name="Da Silva C."/>
            <person name="Brinkmann H."/>
            <person name="Mikhaleva J."/>
            <person name="Olsen L.C."/>
            <person name="Jubin C."/>
            <person name="Canestro C."/>
            <person name="Bouquet J.M."/>
            <person name="Danks G."/>
            <person name="Poulain J."/>
            <person name="Campsteijn C."/>
            <person name="Adamski M."/>
            <person name="Cross I."/>
            <person name="Yadetie F."/>
            <person name="Muffato M."/>
            <person name="Louis A."/>
            <person name="Butcher S."/>
            <person name="Tsagkogeorga G."/>
            <person name="Konrad A."/>
            <person name="Singh S."/>
            <person name="Jensen M.F."/>
            <person name="Cong E.H."/>
            <person name="Eikeseth-Otteraa H."/>
            <person name="Noel B."/>
            <person name="Anthouard V."/>
            <person name="Porcel B.M."/>
            <person name="Kachouri-Lafond R."/>
            <person name="Nishino A."/>
            <person name="Ugolini M."/>
            <person name="Chourrout P."/>
            <person name="Nishida H."/>
            <person name="Aasland R."/>
            <person name="Huzurbazar S."/>
            <person name="Westhof E."/>
            <person name="Delsuc F."/>
            <person name="Lehrach H."/>
            <person name="Reinhardt R."/>
            <person name="Weissenbach J."/>
            <person name="Roy S.W."/>
            <person name="Artiguenave F."/>
            <person name="Postlethwait J.H."/>
            <person name="Manak J.R."/>
            <person name="Thompson E.M."/>
            <person name="Jaillon O."/>
            <person name="Du Pasquier L."/>
            <person name="Boudinot P."/>
            <person name="Liberles D.A."/>
            <person name="Volff J.N."/>
            <person name="Philippe H."/>
            <person name="Lenhard B."/>
            <person name="Roest Crollius H."/>
            <person name="Wincker P."/>
            <person name="Chourrout D."/>
        </authorList>
    </citation>
    <scope>NUCLEOTIDE SEQUENCE [LARGE SCALE GENOMIC DNA]</scope>
</reference>
<dbReference type="GO" id="GO:0007168">
    <property type="term" value="P:receptor guanylyl cyclase signaling pathway"/>
    <property type="evidence" value="ECO:0007669"/>
    <property type="project" value="TreeGrafter"/>
</dbReference>
<evidence type="ECO:0000256" key="3">
    <source>
        <dbReference type="ARBA" id="ARBA00022741"/>
    </source>
</evidence>
<gene>
    <name evidence="8" type="ORF">GSOID_T00026083001</name>
</gene>
<dbReference type="GO" id="GO:0004016">
    <property type="term" value="F:adenylate cyclase activity"/>
    <property type="evidence" value="ECO:0007669"/>
    <property type="project" value="TreeGrafter"/>
</dbReference>
<dbReference type="PANTHER" id="PTHR11920">
    <property type="entry name" value="GUANYLYL CYCLASE"/>
    <property type="match status" value="1"/>
</dbReference>
<evidence type="ECO:0000259" key="7">
    <source>
        <dbReference type="Pfam" id="PF00211"/>
    </source>
</evidence>
<name>E4Z3W7_OIKDI</name>
<keyword evidence="4" id="KW-1133">Transmembrane helix</keyword>
<protein>
    <recommendedName>
        <fullName evidence="7">Guanylate cyclase domain-containing protein</fullName>
    </recommendedName>
</protein>
<dbReference type="GO" id="GO:0004383">
    <property type="term" value="F:guanylate cyclase activity"/>
    <property type="evidence" value="ECO:0007669"/>
    <property type="project" value="TreeGrafter"/>
</dbReference>
<dbReference type="Pfam" id="PF00211">
    <property type="entry name" value="Guanylate_cyc"/>
    <property type="match status" value="1"/>
</dbReference>
<evidence type="ECO:0000256" key="6">
    <source>
        <dbReference type="ARBA" id="ARBA00023239"/>
    </source>
</evidence>
<dbReference type="InterPro" id="IPR050401">
    <property type="entry name" value="Cyclic_nucleotide_synthase"/>
</dbReference>
<organism evidence="8">
    <name type="scientific">Oikopleura dioica</name>
    <name type="common">Tunicate</name>
    <dbReference type="NCBI Taxonomy" id="34765"/>
    <lineage>
        <taxon>Eukaryota</taxon>
        <taxon>Metazoa</taxon>
        <taxon>Chordata</taxon>
        <taxon>Tunicata</taxon>
        <taxon>Appendicularia</taxon>
        <taxon>Copelata</taxon>
        <taxon>Oikopleuridae</taxon>
        <taxon>Oikopleura</taxon>
    </lineage>
</organism>
<dbReference type="InterPro" id="IPR029787">
    <property type="entry name" value="Nucleotide_cyclase"/>
</dbReference>
<proteinExistence type="predicted"/>
<evidence type="ECO:0000256" key="1">
    <source>
        <dbReference type="ARBA" id="ARBA00004370"/>
    </source>
</evidence>
<dbReference type="GO" id="GO:0035556">
    <property type="term" value="P:intracellular signal transduction"/>
    <property type="evidence" value="ECO:0007669"/>
    <property type="project" value="InterPro"/>
</dbReference>
<dbReference type="InterPro" id="IPR001054">
    <property type="entry name" value="A/G_cyclase"/>
</dbReference>
<dbReference type="GO" id="GO:0005886">
    <property type="term" value="C:plasma membrane"/>
    <property type="evidence" value="ECO:0007669"/>
    <property type="project" value="TreeGrafter"/>
</dbReference>
<dbReference type="SUPFAM" id="SSF55073">
    <property type="entry name" value="Nucleotide cyclase"/>
    <property type="match status" value="1"/>
</dbReference>
<dbReference type="PANTHER" id="PTHR11920:SF335">
    <property type="entry name" value="GUANYLATE CYCLASE"/>
    <property type="match status" value="1"/>
</dbReference>
<dbReference type="EMBL" id="FN657111">
    <property type="protein sequence ID" value="CBY42395.1"/>
    <property type="molecule type" value="Genomic_DNA"/>
</dbReference>
<dbReference type="GO" id="GO:0000166">
    <property type="term" value="F:nucleotide binding"/>
    <property type="evidence" value="ECO:0007669"/>
    <property type="project" value="UniProtKB-KW"/>
</dbReference>
<evidence type="ECO:0000256" key="2">
    <source>
        <dbReference type="ARBA" id="ARBA00022692"/>
    </source>
</evidence>
<keyword evidence="3" id="KW-0547">Nucleotide-binding</keyword>
<evidence type="ECO:0000256" key="4">
    <source>
        <dbReference type="ARBA" id="ARBA00022989"/>
    </source>
</evidence>
<dbReference type="Gene3D" id="3.30.70.1230">
    <property type="entry name" value="Nucleotide cyclase"/>
    <property type="match status" value="1"/>
</dbReference>
<accession>E4Z3W7</accession>